<comment type="caution">
    <text evidence="2">The sequence shown here is derived from an EMBL/GenBank/DDBJ whole genome shotgun (WGS) entry which is preliminary data.</text>
</comment>
<dbReference type="Proteomes" id="UP000034683">
    <property type="component" value="Unassembled WGS sequence"/>
</dbReference>
<proteinExistence type="predicted"/>
<dbReference type="InterPro" id="IPR013783">
    <property type="entry name" value="Ig-like_fold"/>
</dbReference>
<dbReference type="InterPro" id="IPR011467">
    <property type="entry name" value="DUF1573"/>
</dbReference>
<dbReference type="AlphaFoldDB" id="A0A0G0D5U5"/>
<reference evidence="2 3" key="1">
    <citation type="journal article" date="2015" name="Nature">
        <title>rRNA introns, odd ribosomes, and small enigmatic genomes across a large radiation of phyla.</title>
        <authorList>
            <person name="Brown C.T."/>
            <person name="Hug L.A."/>
            <person name="Thomas B.C."/>
            <person name="Sharon I."/>
            <person name="Castelle C.J."/>
            <person name="Singh A."/>
            <person name="Wilkins M.J."/>
            <person name="Williams K.H."/>
            <person name="Banfield J.F."/>
        </authorList>
    </citation>
    <scope>NUCLEOTIDE SEQUENCE [LARGE SCALE GENOMIC DNA]</scope>
</reference>
<name>A0A0G0D5U5_9BACT</name>
<dbReference type="Gene3D" id="2.60.40.10">
    <property type="entry name" value="Immunoglobulins"/>
    <property type="match status" value="1"/>
</dbReference>
<keyword evidence="1" id="KW-0472">Membrane</keyword>
<evidence type="ECO:0000256" key="1">
    <source>
        <dbReference type="SAM" id="Phobius"/>
    </source>
</evidence>
<sequence>MKTKTIISILIVIFFIAGLYIWGYSTKGGTANSVQDAPTLNISNGSLVAAEKFYDFGAISMKNGEVAKEFTITNPNDGDIILSKVLTSCMCTNAYIVRPDGSMKGPFGMAGHGASSIDEVIKAGENRIVRVIFDPNAHGPAGIGNIDRFISLTDTSGNTLQLEIKALVTP</sequence>
<protein>
    <recommendedName>
        <fullName evidence="4">PF07610 family protein</fullName>
    </recommendedName>
</protein>
<keyword evidence="1" id="KW-0812">Transmembrane</keyword>
<organism evidence="2 3">
    <name type="scientific">Candidatus Nomurabacteria bacterium GW2011_GWA2_35_80</name>
    <dbReference type="NCBI Taxonomy" id="1618733"/>
    <lineage>
        <taxon>Bacteria</taxon>
        <taxon>Candidatus Nomuraibacteriota</taxon>
    </lineage>
</organism>
<dbReference type="EMBL" id="LBRA01000001">
    <property type="protein sequence ID" value="KKP88633.1"/>
    <property type="molecule type" value="Genomic_DNA"/>
</dbReference>
<accession>A0A0G0D5U5</accession>
<evidence type="ECO:0008006" key="4">
    <source>
        <dbReference type="Google" id="ProtNLM"/>
    </source>
</evidence>
<dbReference type="Pfam" id="PF07610">
    <property type="entry name" value="DUF1573"/>
    <property type="match status" value="1"/>
</dbReference>
<evidence type="ECO:0000313" key="3">
    <source>
        <dbReference type="Proteomes" id="UP000034683"/>
    </source>
</evidence>
<evidence type="ECO:0000313" key="2">
    <source>
        <dbReference type="EMBL" id="KKP88633.1"/>
    </source>
</evidence>
<keyword evidence="1" id="KW-1133">Transmembrane helix</keyword>
<feature type="transmembrane region" description="Helical" evidence="1">
    <location>
        <begin position="6"/>
        <end position="23"/>
    </location>
</feature>
<gene>
    <name evidence="2" type="ORF">UR92_C0001G0012</name>
</gene>